<dbReference type="OrthoDB" id="1779943at2"/>
<accession>A0A173RM17</accession>
<evidence type="ECO:0008006" key="3">
    <source>
        <dbReference type="Google" id="ProtNLM"/>
    </source>
</evidence>
<dbReference type="RefSeq" id="WP_055289187.1">
    <property type="nucleotide sequence ID" value="NZ_CP173382.1"/>
</dbReference>
<evidence type="ECO:0000313" key="2">
    <source>
        <dbReference type="Proteomes" id="UP000095492"/>
    </source>
</evidence>
<dbReference type="Proteomes" id="UP000095492">
    <property type="component" value="Unassembled WGS sequence"/>
</dbReference>
<sequence length="276" mass="31886">MEIYYQNSAGKRLYLDRGAYKMLAKSSLWDYEWNYSTNNYNGRPQMSIRRKSTKRNISVVVSAGTVTECMQKLSELSDFFDIDVVTGTAGRIYVGSGYLKCYVIKSTKSGKYVQTRKTTVTFDVLPDGEDWIYESKYIFQPQETSGSGNNMDYPHDYPFDYYNGMSSRILLNEAISDADFEMVVYGPCENPEILIGSHKYHVNCQLETGEYLVINSLSKKIYKVKNDGEQVNQYNLQDRDWYVFQKVASGSHSVSWSGLFGFDITMYERRSEPKWT</sequence>
<proteinExistence type="predicted"/>
<dbReference type="EMBL" id="CYYA01000002">
    <property type="protein sequence ID" value="CUM78679.1"/>
    <property type="molecule type" value="Genomic_DNA"/>
</dbReference>
<protein>
    <recommendedName>
        <fullName evidence="3">Phage tail protein</fullName>
    </recommendedName>
</protein>
<organism evidence="1 2">
    <name type="scientific">Eubacterium ramulus</name>
    <dbReference type="NCBI Taxonomy" id="39490"/>
    <lineage>
        <taxon>Bacteria</taxon>
        <taxon>Bacillati</taxon>
        <taxon>Bacillota</taxon>
        <taxon>Clostridia</taxon>
        <taxon>Eubacteriales</taxon>
        <taxon>Eubacteriaceae</taxon>
        <taxon>Eubacterium</taxon>
    </lineage>
</organism>
<dbReference type="GeneID" id="97391165"/>
<reference evidence="1 2" key="1">
    <citation type="submission" date="2015-09" db="EMBL/GenBank/DDBJ databases">
        <authorList>
            <consortium name="Pathogen Informatics"/>
        </authorList>
    </citation>
    <scope>NUCLEOTIDE SEQUENCE [LARGE SCALE GENOMIC DNA]</scope>
    <source>
        <strain evidence="1 2">2789STDY5608891</strain>
    </source>
</reference>
<gene>
    <name evidence="1" type="ORF">ERS852448_00486</name>
</gene>
<evidence type="ECO:0000313" key="1">
    <source>
        <dbReference type="EMBL" id="CUM78679.1"/>
    </source>
</evidence>
<dbReference type="STRING" id="39490.ERS852448_00486"/>
<name>A0A173RM17_EUBRA</name>
<dbReference type="AlphaFoldDB" id="A0A173RM17"/>